<dbReference type="AlphaFoldDB" id="A0A329MK03"/>
<organism evidence="1 2">
    <name type="scientific">Paenibacillus contaminans</name>
    <dbReference type="NCBI Taxonomy" id="450362"/>
    <lineage>
        <taxon>Bacteria</taxon>
        <taxon>Bacillati</taxon>
        <taxon>Bacillota</taxon>
        <taxon>Bacilli</taxon>
        <taxon>Bacillales</taxon>
        <taxon>Paenibacillaceae</taxon>
        <taxon>Paenibacillus</taxon>
    </lineage>
</organism>
<sequence length="238" mass="26880">MGAAKMNVIDLTGVIREGMWNYEWPFPSFRMRPLDKVPWVKGDVYCEVFEGMHSQTGTYLETPAHFFGNDRSYSVAEIPVSKLVDMPCKVLMLNESEFASAGPRKPIDAGMLERCPGSKLLAEGDAILVGTGWGKHWMDACYLEQSPYFTYDAMEWLIARKPFLLGSDFPRWDNLPKSEGFFADFYEADILMLAPCVNLEQVKRPDVRLTALPLHIPGTSAVPCRAVIMEEEEGYYGN</sequence>
<evidence type="ECO:0000313" key="1">
    <source>
        <dbReference type="EMBL" id="RAV20271.1"/>
    </source>
</evidence>
<comment type="caution">
    <text evidence="1">The sequence shown here is derived from an EMBL/GenBank/DDBJ whole genome shotgun (WGS) entry which is preliminary data.</text>
</comment>
<protein>
    <recommendedName>
        <fullName evidence="3">Cyclase family protein</fullName>
    </recommendedName>
</protein>
<evidence type="ECO:0000313" key="2">
    <source>
        <dbReference type="Proteomes" id="UP000250369"/>
    </source>
</evidence>
<gene>
    <name evidence="1" type="ORF">DQG23_16955</name>
</gene>
<keyword evidence="2" id="KW-1185">Reference proteome</keyword>
<dbReference type="Proteomes" id="UP000250369">
    <property type="component" value="Unassembled WGS sequence"/>
</dbReference>
<reference evidence="1 2" key="1">
    <citation type="journal article" date="2009" name="Int. J. Syst. Evol. Microbiol.">
        <title>Paenibacillus contaminans sp. nov., isolated from a contaminated laboratory plate.</title>
        <authorList>
            <person name="Chou J.H."/>
            <person name="Lee J.H."/>
            <person name="Lin M.C."/>
            <person name="Chang P.S."/>
            <person name="Arun A.B."/>
            <person name="Young C.C."/>
            <person name="Chen W.M."/>
        </authorList>
    </citation>
    <scope>NUCLEOTIDE SEQUENCE [LARGE SCALE GENOMIC DNA]</scope>
    <source>
        <strain evidence="1 2">CKOBP-6</strain>
    </source>
</reference>
<dbReference type="InterPro" id="IPR007325">
    <property type="entry name" value="KFase/CYL"/>
</dbReference>
<name>A0A329MK03_9BACL</name>
<dbReference type="InterPro" id="IPR037175">
    <property type="entry name" value="KFase_sf"/>
</dbReference>
<dbReference type="EMBL" id="QMFB01000009">
    <property type="protein sequence ID" value="RAV20271.1"/>
    <property type="molecule type" value="Genomic_DNA"/>
</dbReference>
<evidence type="ECO:0008006" key="3">
    <source>
        <dbReference type="Google" id="ProtNLM"/>
    </source>
</evidence>
<dbReference type="GO" id="GO:0004061">
    <property type="term" value="F:arylformamidase activity"/>
    <property type="evidence" value="ECO:0007669"/>
    <property type="project" value="InterPro"/>
</dbReference>
<proteinExistence type="predicted"/>
<dbReference type="Pfam" id="PF04199">
    <property type="entry name" value="Cyclase"/>
    <property type="match status" value="1"/>
</dbReference>
<accession>A0A329MK03</accession>
<dbReference type="GO" id="GO:0019441">
    <property type="term" value="P:L-tryptophan catabolic process to kynurenine"/>
    <property type="evidence" value="ECO:0007669"/>
    <property type="project" value="InterPro"/>
</dbReference>
<dbReference type="SUPFAM" id="SSF102198">
    <property type="entry name" value="Putative cyclase"/>
    <property type="match status" value="1"/>
</dbReference>
<dbReference type="Gene3D" id="3.50.30.50">
    <property type="entry name" value="Putative cyclase"/>
    <property type="match status" value="1"/>
</dbReference>